<evidence type="ECO:0000313" key="2">
    <source>
        <dbReference type="Proteomes" id="UP000215914"/>
    </source>
</evidence>
<dbReference type="AlphaFoldDB" id="A0A9K3E2Y1"/>
<accession>A0A9K3E2Y1</accession>
<sequence length="42" mass="4752">MNGSRKSTFNDIYTTKQLADLLFQPPLTGCNHIMVTVVDPKR</sequence>
<proteinExistence type="predicted"/>
<dbReference type="Gramene" id="mRNA:HanXRQr2_Chr15g0699381">
    <property type="protein sequence ID" value="mRNA:HanXRQr2_Chr15g0699381"/>
    <property type="gene ID" value="HanXRQr2_Chr15g0699381"/>
</dbReference>
<comment type="caution">
    <text evidence="1">The sequence shown here is derived from an EMBL/GenBank/DDBJ whole genome shotgun (WGS) entry which is preliminary data.</text>
</comment>
<name>A0A9K3E2Y1_HELAN</name>
<gene>
    <name evidence="1" type="ORF">HanXRQr2_Chr15g0699381</name>
</gene>
<evidence type="ECO:0000313" key="1">
    <source>
        <dbReference type="EMBL" id="KAF5765066.1"/>
    </source>
</evidence>
<protein>
    <submittedName>
        <fullName evidence="1">Uncharacterized protein</fullName>
    </submittedName>
</protein>
<reference evidence="1" key="1">
    <citation type="journal article" date="2017" name="Nature">
        <title>The sunflower genome provides insights into oil metabolism, flowering and Asterid evolution.</title>
        <authorList>
            <person name="Badouin H."/>
            <person name="Gouzy J."/>
            <person name="Grassa C.J."/>
            <person name="Murat F."/>
            <person name="Staton S.E."/>
            <person name="Cottret L."/>
            <person name="Lelandais-Briere C."/>
            <person name="Owens G.L."/>
            <person name="Carrere S."/>
            <person name="Mayjonade B."/>
            <person name="Legrand L."/>
            <person name="Gill N."/>
            <person name="Kane N.C."/>
            <person name="Bowers J.E."/>
            <person name="Hubner S."/>
            <person name="Bellec A."/>
            <person name="Berard A."/>
            <person name="Berges H."/>
            <person name="Blanchet N."/>
            <person name="Boniface M.C."/>
            <person name="Brunel D."/>
            <person name="Catrice O."/>
            <person name="Chaidir N."/>
            <person name="Claudel C."/>
            <person name="Donnadieu C."/>
            <person name="Faraut T."/>
            <person name="Fievet G."/>
            <person name="Helmstetter N."/>
            <person name="King M."/>
            <person name="Knapp S.J."/>
            <person name="Lai Z."/>
            <person name="Le Paslier M.C."/>
            <person name="Lippi Y."/>
            <person name="Lorenzon L."/>
            <person name="Mandel J.R."/>
            <person name="Marage G."/>
            <person name="Marchand G."/>
            <person name="Marquand E."/>
            <person name="Bret-Mestries E."/>
            <person name="Morien E."/>
            <person name="Nambeesan S."/>
            <person name="Nguyen T."/>
            <person name="Pegot-Espagnet P."/>
            <person name="Pouilly N."/>
            <person name="Raftis F."/>
            <person name="Sallet E."/>
            <person name="Schiex T."/>
            <person name="Thomas J."/>
            <person name="Vandecasteele C."/>
            <person name="Vares D."/>
            <person name="Vear F."/>
            <person name="Vautrin S."/>
            <person name="Crespi M."/>
            <person name="Mangin B."/>
            <person name="Burke J.M."/>
            <person name="Salse J."/>
            <person name="Munos S."/>
            <person name="Vincourt P."/>
            <person name="Rieseberg L.H."/>
            <person name="Langlade N.B."/>
        </authorList>
    </citation>
    <scope>NUCLEOTIDE SEQUENCE</scope>
    <source>
        <tissue evidence="1">Leaves</tissue>
    </source>
</reference>
<dbReference type="EMBL" id="MNCJ02000330">
    <property type="protein sequence ID" value="KAF5765066.1"/>
    <property type="molecule type" value="Genomic_DNA"/>
</dbReference>
<dbReference type="Proteomes" id="UP000215914">
    <property type="component" value="Unassembled WGS sequence"/>
</dbReference>
<organism evidence="1 2">
    <name type="scientific">Helianthus annuus</name>
    <name type="common">Common sunflower</name>
    <dbReference type="NCBI Taxonomy" id="4232"/>
    <lineage>
        <taxon>Eukaryota</taxon>
        <taxon>Viridiplantae</taxon>
        <taxon>Streptophyta</taxon>
        <taxon>Embryophyta</taxon>
        <taxon>Tracheophyta</taxon>
        <taxon>Spermatophyta</taxon>
        <taxon>Magnoliopsida</taxon>
        <taxon>eudicotyledons</taxon>
        <taxon>Gunneridae</taxon>
        <taxon>Pentapetalae</taxon>
        <taxon>asterids</taxon>
        <taxon>campanulids</taxon>
        <taxon>Asterales</taxon>
        <taxon>Asteraceae</taxon>
        <taxon>Asteroideae</taxon>
        <taxon>Heliantheae alliance</taxon>
        <taxon>Heliantheae</taxon>
        <taxon>Helianthus</taxon>
    </lineage>
</organism>
<keyword evidence="2" id="KW-1185">Reference proteome</keyword>
<reference evidence="1" key="2">
    <citation type="submission" date="2020-06" db="EMBL/GenBank/DDBJ databases">
        <title>Helianthus annuus Genome sequencing and assembly Release 2.</title>
        <authorList>
            <person name="Gouzy J."/>
            <person name="Langlade N."/>
            <person name="Munos S."/>
        </authorList>
    </citation>
    <scope>NUCLEOTIDE SEQUENCE</scope>
    <source>
        <tissue evidence="1">Leaves</tissue>
    </source>
</reference>